<evidence type="ECO:0000313" key="3">
    <source>
        <dbReference type="EMBL" id="SPC76656.1"/>
    </source>
</evidence>
<reference evidence="3" key="1">
    <citation type="submission" date="2018-02" db="EMBL/GenBank/DDBJ databases">
        <authorList>
            <person name="Cohen D.B."/>
            <person name="Kent A.D."/>
        </authorList>
    </citation>
    <scope>NUCLEOTIDE SEQUENCE</scope>
</reference>
<dbReference type="Gene3D" id="2.160.10.10">
    <property type="entry name" value="Hexapeptide repeat proteins"/>
    <property type="match status" value="1"/>
</dbReference>
<dbReference type="GO" id="GO:0008878">
    <property type="term" value="F:glucose-1-phosphate adenylyltransferase activity"/>
    <property type="evidence" value="ECO:0007669"/>
    <property type="project" value="InterPro"/>
</dbReference>
<dbReference type="AlphaFoldDB" id="A0A2N9ECF5"/>
<dbReference type="InterPro" id="IPR011004">
    <property type="entry name" value="Trimer_LpxA-like_sf"/>
</dbReference>
<dbReference type="CDD" id="cd04651">
    <property type="entry name" value="LbH_G1P_AT_C"/>
    <property type="match status" value="1"/>
</dbReference>
<dbReference type="PANTHER" id="PTHR43523">
    <property type="entry name" value="GLUCOSE-1-PHOSPHATE ADENYLYLTRANSFERASE-RELATED"/>
    <property type="match status" value="1"/>
</dbReference>
<dbReference type="Pfam" id="PF25247">
    <property type="entry name" value="LbH_GLGC"/>
    <property type="match status" value="1"/>
</dbReference>
<evidence type="ECO:0000256" key="1">
    <source>
        <dbReference type="ARBA" id="ARBA00010443"/>
    </source>
</evidence>
<dbReference type="EMBL" id="OIVN01000226">
    <property type="protein sequence ID" value="SPC76656.1"/>
    <property type="molecule type" value="Genomic_DNA"/>
</dbReference>
<dbReference type="InterPro" id="IPR005835">
    <property type="entry name" value="NTP_transferase_dom"/>
</dbReference>
<dbReference type="GO" id="GO:0005978">
    <property type="term" value="P:glycogen biosynthetic process"/>
    <property type="evidence" value="ECO:0007669"/>
    <property type="project" value="InterPro"/>
</dbReference>
<comment type="similarity">
    <text evidence="1">Belongs to the bacterial/plant glucose-1-phosphate adenylyltransferase family.</text>
</comment>
<dbReference type="InterPro" id="IPR011831">
    <property type="entry name" value="ADP-Glc_PPase"/>
</dbReference>
<sequence length="357" mass="39615">MLYPLTKRRSEGAIPIAANYRLVDAVVSNCINSNINKIYALTQFNSTSLNSHLSQAYSRIGIGKEGLVEVIAAYQSPENDSWFQGAADAVRRCLWVMEEYPVSEFLILPGHHLYKMDYQKIIEAHRNSKADITIAAFGALRDQDPGFGFLKVNSENQVVEFRLKSESKPINFVSVQAFIFDGYWEDMRSIEAFYQANMESTKKSNIGFNFFDRESPIYTFPRCLPSTLITDAKITDSVIGGGCILNRCKVKGTVLGLRTKIRDGAVIEDSVIMGSDVYQMDIQNGVDRKGIDIPIGIGEDTQIRKAIVDKNARIGKNVLIINKDNVQEGNNEANGFIISGGIVVLLRNAVIPNGSIV</sequence>
<proteinExistence type="inferred from homology"/>
<evidence type="ECO:0000259" key="2">
    <source>
        <dbReference type="Pfam" id="PF00483"/>
    </source>
</evidence>
<dbReference type="SUPFAM" id="SSF51161">
    <property type="entry name" value="Trimeric LpxA-like enzymes"/>
    <property type="match status" value="1"/>
</dbReference>
<gene>
    <name evidence="3" type="ORF">FSB_LOCUS4538</name>
</gene>
<dbReference type="PANTHER" id="PTHR43523:SF17">
    <property type="entry name" value="INACTIVE GLUCOSE-1-PHOSPHATE ADENYLYLTRANSFERASE SMALL SUBUNIT 2, CHLOROPLASTIC"/>
    <property type="match status" value="1"/>
</dbReference>
<dbReference type="Gene3D" id="3.90.550.10">
    <property type="entry name" value="Spore Coat Polysaccharide Biosynthesis Protein SpsA, Chain A"/>
    <property type="match status" value="1"/>
</dbReference>
<name>A0A2N9ECF5_FAGSY</name>
<dbReference type="Pfam" id="PF00483">
    <property type="entry name" value="NTP_transferase"/>
    <property type="match status" value="1"/>
</dbReference>
<dbReference type="InterPro" id="IPR029044">
    <property type="entry name" value="Nucleotide-diphossugar_trans"/>
</dbReference>
<protein>
    <recommendedName>
        <fullName evidence="2">Nucleotidyl transferase domain-containing protein</fullName>
    </recommendedName>
</protein>
<accession>A0A2N9ECF5</accession>
<feature type="domain" description="Nucleotidyl transferase" evidence="2">
    <location>
        <begin position="2"/>
        <end position="181"/>
    </location>
</feature>
<organism evidence="3">
    <name type="scientific">Fagus sylvatica</name>
    <name type="common">Beechnut</name>
    <dbReference type="NCBI Taxonomy" id="28930"/>
    <lineage>
        <taxon>Eukaryota</taxon>
        <taxon>Viridiplantae</taxon>
        <taxon>Streptophyta</taxon>
        <taxon>Embryophyta</taxon>
        <taxon>Tracheophyta</taxon>
        <taxon>Spermatophyta</taxon>
        <taxon>Magnoliopsida</taxon>
        <taxon>eudicotyledons</taxon>
        <taxon>Gunneridae</taxon>
        <taxon>Pentapetalae</taxon>
        <taxon>rosids</taxon>
        <taxon>fabids</taxon>
        <taxon>Fagales</taxon>
        <taxon>Fagaceae</taxon>
        <taxon>Fagus</taxon>
    </lineage>
</organism>
<dbReference type="SUPFAM" id="SSF53448">
    <property type="entry name" value="Nucleotide-diphospho-sugar transferases"/>
    <property type="match status" value="1"/>
</dbReference>